<evidence type="ECO:0000313" key="2">
    <source>
        <dbReference type="EMBL" id="MEN7552018.1"/>
    </source>
</evidence>
<keyword evidence="3" id="KW-1185">Reference proteome</keyword>
<gene>
    <name evidence="2" type="ORF">AAG747_29175</name>
</gene>
<keyword evidence="1" id="KW-1133">Transmembrane helix</keyword>
<organism evidence="2 3">
    <name type="scientific">Rapidithrix thailandica</name>
    <dbReference type="NCBI Taxonomy" id="413964"/>
    <lineage>
        <taxon>Bacteria</taxon>
        <taxon>Pseudomonadati</taxon>
        <taxon>Bacteroidota</taxon>
        <taxon>Cytophagia</taxon>
        <taxon>Cytophagales</taxon>
        <taxon>Flammeovirgaceae</taxon>
        <taxon>Rapidithrix</taxon>
    </lineage>
</organism>
<protein>
    <submittedName>
        <fullName evidence="2">Uncharacterized protein</fullName>
    </submittedName>
</protein>
<feature type="non-terminal residue" evidence="2">
    <location>
        <position position="77"/>
    </location>
</feature>
<feature type="transmembrane region" description="Helical" evidence="1">
    <location>
        <begin position="17"/>
        <end position="38"/>
    </location>
</feature>
<keyword evidence="1" id="KW-0812">Transmembrane</keyword>
<evidence type="ECO:0000256" key="1">
    <source>
        <dbReference type="SAM" id="Phobius"/>
    </source>
</evidence>
<name>A0AAW9SLI4_9BACT</name>
<dbReference type="AlphaFoldDB" id="A0AAW9SLI4"/>
<dbReference type="EMBL" id="JBDKWZ010000040">
    <property type="protein sequence ID" value="MEN7552018.1"/>
    <property type="molecule type" value="Genomic_DNA"/>
</dbReference>
<sequence>MISENLKATIEEKLRNYYLPFAKVFGVSFGFLVIVTVLTSEDRNIVRGVIAWISAVFCLTVFVGGIYHFWDDVLRSK</sequence>
<dbReference type="Proteomes" id="UP001403385">
    <property type="component" value="Unassembled WGS sequence"/>
</dbReference>
<comment type="caution">
    <text evidence="2">The sequence shown here is derived from an EMBL/GenBank/DDBJ whole genome shotgun (WGS) entry which is preliminary data.</text>
</comment>
<evidence type="ECO:0000313" key="3">
    <source>
        <dbReference type="Proteomes" id="UP001403385"/>
    </source>
</evidence>
<reference evidence="2 3" key="1">
    <citation type="submission" date="2024-04" db="EMBL/GenBank/DDBJ databases">
        <title>Novel genus in family Flammeovirgaceae.</title>
        <authorList>
            <person name="Nguyen T.H."/>
            <person name="Vuong T.Q."/>
            <person name="Le H."/>
            <person name="Kim S.-G."/>
        </authorList>
    </citation>
    <scope>NUCLEOTIDE SEQUENCE [LARGE SCALE GENOMIC DNA]</scope>
    <source>
        <strain evidence="2 3">JCM 23209</strain>
    </source>
</reference>
<accession>A0AAW9SLI4</accession>
<keyword evidence="1" id="KW-0472">Membrane</keyword>
<dbReference type="RefSeq" id="WP_346824794.1">
    <property type="nucleotide sequence ID" value="NZ_JBDKWZ010000040.1"/>
</dbReference>
<proteinExistence type="predicted"/>
<feature type="transmembrane region" description="Helical" evidence="1">
    <location>
        <begin position="50"/>
        <end position="70"/>
    </location>
</feature>